<feature type="non-terminal residue" evidence="1">
    <location>
        <position position="114"/>
    </location>
</feature>
<gene>
    <name evidence="1" type="ORF">EAG_04034</name>
</gene>
<sequence>KIIEEYRNNRKKIVNLLKTSDIKKLTNYLEEERISNMRKIENDFTFDAWKSLTEVILILIQIFNRRRAGEIERAYIIDYKNFMKITKEDELYKRLSEKEKKSALKYICFTIREK</sequence>
<dbReference type="EMBL" id="GL436823">
    <property type="protein sequence ID" value="EFN71442.1"/>
    <property type="molecule type" value="Genomic_DNA"/>
</dbReference>
<protein>
    <submittedName>
        <fullName evidence="1">Uncharacterized protein</fullName>
    </submittedName>
</protein>
<evidence type="ECO:0000313" key="1">
    <source>
        <dbReference type="EMBL" id="EFN71442.1"/>
    </source>
</evidence>
<keyword evidence="2" id="KW-1185">Reference proteome</keyword>
<proteinExistence type="predicted"/>
<evidence type="ECO:0000313" key="2">
    <source>
        <dbReference type="Proteomes" id="UP000000311"/>
    </source>
</evidence>
<dbReference type="PANTHER" id="PTHR33480">
    <property type="entry name" value="SET DOMAIN-CONTAINING PROTEIN-RELATED"/>
    <property type="match status" value="1"/>
</dbReference>
<accession>E2A547</accession>
<reference evidence="1 2" key="1">
    <citation type="journal article" date="2010" name="Science">
        <title>Genomic comparison of the ants Camponotus floridanus and Harpegnathos saltator.</title>
        <authorList>
            <person name="Bonasio R."/>
            <person name="Zhang G."/>
            <person name="Ye C."/>
            <person name="Mutti N.S."/>
            <person name="Fang X."/>
            <person name="Qin N."/>
            <person name="Donahue G."/>
            <person name="Yang P."/>
            <person name="Li Q."/>
            <person name="Li C."/>
            <person name="Zhang P."/>
            <person name="Huang Z."/>
            <person name="Berger S.L."/>
            <person name="Reinberg D."/>
            <person name="Wang J."/>
            <person name="Liebig J."/>
        </authorList>
    </citation>
    <scope>NUCLEOTIDE SEQUENCE [LARGE SCALE GENOMIC DNA]</scope>
    <source>
        <strain evidence="2">C129</strain>
    </source>
</reference>
<feature type="non-terminal residue" evidence="1">
    <location>
        <position position="1"/>
    </location>
</feature>
<dbReference type="PANTHER" id="PTHR33480:SF1">
    <property type="entry name" value="TYR RECOMBINASE DOMAIN-CONTAINING PROTEIN"/>
    <property type="match status" value="1"/>
</dbReference>
<dbReference type="AlphaFoldDB" id="E2A547"/>
<name>E2A547_CAMFO</name>
<dbReference type="InParanoid" id="E2A547"/>
<dbReference type="Proteomes" id="UP000000311">
    <property type="component" value="Unassembled WGS sequence"/>
</dbReference>
<organism evidence="2">
    <name type="scientific">Camponotus floridanus</name>
    <name type="common">Florida carpenter ant</name>
    <dbReference type="NCBI Taxonomy" id="104421"/>
    <lineage>
        <taxon>Eukaryota</taxon>
        <taxon>Metazoa</taxon>
        <taxon>Ecdysozoa</taxon>
        <taxon>Arthropoda</taxon>
        <taxon>Hexapoda</taxon>
        <taxon>Insecta</taxon>
        <taxon>Pterygota</taxon>
        <taxon>Neoptera</taxon>
        <taxon>Endopterygota</taxon>
        <taxon>Hymenoptera</taxon>
        <taxon>Apocrita</taxon>
        <taxon>Aculeata</taxon>
        <taxon>Formicoidea</taxon>
        <taxon>Formicidae</taxon>
        <taxon>Formicinae</taxon>
        <taxon>Camponotus</taxon>
    </lineage>
</organism>